<feature type="coiled-coil region" evidence="1">
    <location>
        <begin position="55"/>
        <end position="188"/>
    </location>
</feature>
<proteinExistence type="predicted"/>
<sequence>MAEAKTKPVVNGINGVNGVNGTGNAKPSFKATKLYETLRSIISSTNIVKDELDSLPDLEKLLKNEKRLRQEIEDKNAELDSIKKEKDKELAQKAKEVDQIRKDAEEKIRSAREDMDRDMTKLKQGLEAEKHAQRVLVERFEERFLLHSQTEADGAATSQKLAETQRQLKTKEDEVAAKQARVSELEHSSERALLETKTLETEKARFAWESKRLSADLQARDAALNIASSDLQQLKDDVGLQRLKNYDDREIDKFRNQLEAYAAEARDLVTEFFRDPDSSLNSVKLPHFDFPKPLPLPKNGSTPALRCLFAQAFIAHHIRSQIFQAFFLPSDRDIDRAGLDILNYLSEDVQRATIFRCQILAVCDRPDVGKAVAEQATEEVFRYLYPLVPPVKCVSLKARLLQLFEKGVDMWKAMQCSERLIVCDDVDDEDVDDVDESQRPGMWDEYGSVVRAGGVPRKGNILATLFPQVVMEESEQMVHVIHPGVAIWEDQAVVVDALRALSRGPANGRVNGDGARPTSGRRRSISNAPSARG</sequence>
<evidence type="ECO:0000313" key="4">
    <source>
        <dbReference type="Proteomes" id="UP000295083"/>
    </source>
</evidence>
<gene>
    <name evidence="3" type="ORF">C8035_v008122</name>
</gene>
<organism evidence="3 4">
    <name type="scientific">Colletotrichum spinosum</name>
    <dbReference type="NCBI Taxonomy" id="1347390"/>
    <lineage>
        <taxon>Eukaryota</taxon>
        <taxon>Fungi</taxon>
        <taxon>Dikarya</taxon>
        <taxon>Ascomycota</taxon>
        <taxon>Pezizomycotina</taxon>
        <taxon>Sordariomycetes</taxon>
        <taxon>Hypocreomycetidae</taxon>
        <taxon>Glomerellales</taxon>
        <taxon>Glomerellaceae</taxon>
        <taxon>Colletotrichum</taxon>
        <taxon>Colletotrichum orbiculare species complex</taxon>
    </lineage>
</organism>
<dbReference type="EMBL" id="QAPG01000033">
    <property type="protein sequence ID" value="TDZ36176.1"/>
    <property type="molecule type" value="Genomic_DNA"/>
</dbReference>
<keyword evidence="1" id="KW-0175">Coiled coil</keyword>
<reference evidence="3 4" key="1">
    <citation type="submission" date="2018-11" db="EMBL/GenBank/DDBJ databases">
        <title>Genome sequence and assembly of Colletotrichum spinosum.</title>
        <authorList>
            <person name="Gan P."/>
            <person name="Shirasu K."/>
        </authorList>
    </citation>
    <scope>NUCLEOTIDE SEQUENCE [LARGE SCALE GENOMIC DNA]</scope>
    <source>
        <strain evidence="3 4">CBS 515.97</strain>
    </source>
</reference>
<dbReference type="Proteomes" id="UP000295083">
    <property type="component" value="Unassembled WGS sequence"/>
</dbReference>
<protein>
    <submittedName>
        <fullName evidence="3">Uncharacterized protein</fullName>
    </submittedName>
</protein>
<dbReference type="AlphaFoldDB" id="A0A4R8QGS4"/>
<evidence type="ECO:0000313" key="3">
    <source>
        <dbReference type="EMBL" id="TDZ36176.1"/>
    </source>
</evidence>
<accession>A0A4R8QGS4</accession>
<evidence type="ECO:0000256" key="1">
    <source>
        <dbReference type="SAM" id="Coils"/>
    </source>
</evidence>
<keyword evidence="4" id="KW-1185">Reference proteome</keyword>
<feature type="region of interest" description="Disordered" evidence="2">
    <location>
        <begin position="505"/>
        <end position="533"/>
    </location>
</feature>
<name>A0A4R8QGS4_9PEZI</name>
<comment type="caution">
    <text evidence="3">The sequence shown here is derived from an EMBL/GenBank/DDBJ whole genome shotgun (WGS) entry which is preliminary data.</text>
</comment>
<evidence type="ECO:0000256" key="2">
    <source>
        <dbReference type="SAM" id="MobiDB-lite"/>
    </source>
</evidence>